<feature type="domain" description="GNAT-like N-terminal" evidence="1">
    <location>
        <begin position="11"/>
        <end position="281"/>
    </location>
</feature>
<gene>
    <name evidence="3" type="ORF">DWX31_15105</name>
</gene>
<dbReference type="AlphaFoldDB" id="A0A3E3DLA7"/>
<comment type="caution">
    <text evidence="3">The sequence shown here is derived from an EMBL/GenBank/DDBJ whole genome shotgun (WGS) entry which is preliminary data.</text>
</comment>
<dbReference type="InterPro" id="IPR054341">
    <property type="entry name" value="GNAT-like_N"/>
</dbReference>
<dbReference type="Pfam" id="PF22559">
    <property type="entry name" value="GNAT-phage-like"/>
    <property type="match status" value="1"/>
</dbReference>
<dbReference type="InterPro" id="IPR054340">
    <property type="entry name" value="GNAT-like_C_phage-like"/>
</dbReference>
<reference evidence="3 4" key="1">
    <citation type="submission" date="2018-08" db="EMBL/GenBank/DDBJ databases">
        <title>A genome reference for cultivated species of the human gut microbiota.</title>
        <authorList>
            <person name="Zou Y."/>
            <person name="Xue W."/>
            <person name="Luo G."/>
        </authorList>
    </citation>
    <scope>NUCLEOTIDE SEQUENCE [LARGE SCALE GENOMIC DNA]</scope>
    <source>
        <strain evidence="3 4">AF19-13AC</strain>
    </source>
</reference>
<dbReference type="EMBL" id="QTJW01000009">
    <property type="protein sequence ID" value="RGD69915.1"/>
    <property type="molecule type" value="Genomic_DNA"/>
</dbReference>
<dbReference type="Proteomes" id="UP000261023">
    <property type="component" value="Unassembled WGS sequence"/>
</dbReference>
<dbReference type="OrthoDB" id="2086520at2"/>
<dbReference type="Pfam" id="PF22555">
    <property type="entry name" value="DAM-like-phage1"/>
    <property type="match status" value="1"/>
</dbReference>
<protein>
    <submittedName>
        <fullName evidence="3">Uncharacterized protein</fullName>
    </submittedName>
</protein>
<accession>A0A3E3DLA7</accession>
<evidence type="ECO:0000259" key="1">
    <source>
        <dbReference type="Pfam" id="PF22555"/>
    </source>
</evidence>
<evidence type="ECO:0000313" key="4">
    <source>
        <dbReference type="Proteomes" id="UP000261023"/>
    </source>
</evidence>
<sequence length="472" mass="54092">MAFFMDPGAMFLGCLGPSEQKFLVTLIETAAKSGYTRFVEPCAGTFAMANLAVQNGFKPEQIETSDVNMMSTVLGYAITGQSLEPLEIHAQGFSDEELLDPATALYAQLYLRTSKNAGNDYFYQILTDLRLRREEHIESINRQIEVIKNLLGGMSYRPLDMWEHLKEVLDDPHALVIANPPTYFSGYEKFYDTQGKMTWKEPPYELFDPETGHQQFYDLCMDAKALVICYQEKRVGEAVGYTIYARSGTRADLNAYITTNREEEATALANGKKIKRPAESKLQPLDCSMLPRDYVIREDSKVQVIPIKSAEAQYYRELWTHNFVGSSATFNRALLIDGYVAGVFGISKMAADSVFVWYVMKVPHKTYRLGRLCYMLAQNRDFVDTLLDNIEQEKVTKMRTAMLTRYPENKEVRGIMKLVNRVEDKKNGYKLTYEAELVEGRTEQQTLQEWLRRENEWQKNRAKASSKSKDAK</sequence>
<organism evidence="3 4">
    <name type="scientific">Hungatella hathewayi</name>
    <dbReference type="NCBI Taxonomy" id="154046"/>
    <lineage>
        <taxon>Bacteria</taxon>
        <taxon>Bacillati</taxon>
        <taxon>Bacillota</taxon>
        <taxon>Clostridia</taxon>
        <taxon>Lachnospirales</taxon>
        <taxon>Lachnospiraceae</taxon>
        <taxon>Hungatella</taxon>
    </lineage>
</organism>
<name>A0A3E3DLA7_9FIRM</name>
<evidence type="ECO:0000313" key="3">
    <source>
        <dbReference type="EMBL" id="RGD69915.1"/>
    </source>
</evidence>
<feature type="domain" description="GNAT-like C-terminal" evidence="2">
    <location>
        <begin position="299"/>
        <end position="454"/>
    </location>
</feature>
<proteinExistence type="predicted"/>
<evidence type="ECO:0000259" key="2">
    <source>
        <dbReference type="Pfam" id="PF22559"/>
    </source>
</evidence>